<evidence type="ECO:0000313" key="11">
    <source>
        <dbReference type="Proteomes" id="UP001174909"/>
    </source>
</evidence>
<accession>A0AA35WKA8</accession>
<name>A0AA35WKA8_GEOBA</name>
<evidence type="ECO:0000256" key="8">
    <source>
        <dbReference type="SAM" id="Phobius"/>
    </source>
</evidence>
<dbReference type="Proteomes" id="UP001174909">
    <property type="component" value="Unassembled WGS sequence"/>
</dbReference>
<dbReference type="AlphaFoldDB" id="A0AA35WKA8"/>
<keyword evidence="5 8" id="KW-1133">Transmembrane helix</keyword>
<evidence type="ECO:0000256" key="3">
    <source>
        <dbReference type="ARBA" id="ARBA00022692"/>
    </source>
</evidence>
<keyword evidence="7" id="KW-0175">Coiled coil</keyword>
<evidence type="ECO:0000256" key="6">
    <source>
        <dbReference type="ARBA" id="ARBA00023136"/>
    </source>
</evidence>
<evidence type="ECO:0000313" key="10">
    <source>
        <dbReference type="EMBL" id="CAI8017530.1"/>
    </source>
</evidence>
<evidence type="ECO:0000256" key="4">
    <source>
        <dbReference type="ARBA" id="ARBA00022748"/>
    </source>
</evidence>
<dbReference type="InterPro" id="IPR045062">
    <property type="entry name" value="Cyt_c_biogenesis_CcsA/CcmC"/>
</dbReference>
<keyword evidence="11" id="KW-1185">Reference proteome</keyword>
<keyword evidence="4" id="KW-0201">Cytochrome c-type biogenesis</keyword>
<feature type="transmembrane region" description="Helical" evidence="8">
    <location>
        <begin position="15"/>
        <end position="42"/>
    </location>
</feature>
<dbReference type="InterPro" id="IPR003557">
    <property type="entry name" value="Cyt_c_biogenesis_CcmC"/>
</dbReference>
<dbReference type="InterPro" id="IPR002541">
    <property type="entry name" value="Cyt_c_assembly"/>
</dbReference>
<evidence type="ECO:0000256" key="2">
    <source>
        <dbReference type="ARBA" id="ARBA00005840"/>
    </source>
</evidence>
<reference evidence="10" key="1">
    <citation type="submission" date="2023-03" db="EMBL/GenBank/DDBJ databases">
        <authorList>
            <person name="Steffen K."/>
            <person name="Cardenas P."/>
        </authorList>
    </citation>
    <scope>NUCLEOTIDE SEQUENCE</scope>
</reference>
<dbReference type="PANTHER" id="PTHR30071:SF1">
    <property type="entry name" value="CYTOCHROME B_B6 PROTEIN-RELATED"/>
    <property type="match status" value="1"/>
</dbReference>
<evidence type="ECO:0000259" key="9">
    <source>
        <dbReference type="Pfam" id="PF01578"/>
    </source>
</evidence>
<gene>
    <name evidence="10" type="ORF">GBAR_LOCUS10641</name>
</gene>
<evidence type="ECO:0000256" key="7">
    <source>
        <dbReference type="SAM" id="Coils"/>
    </source>
</evidence>
<feature type="transmembrane region" description="Helical" evidence="8">
    <location>
        <begin position="116"/>
        <end position="136"/>
    </location>
</feature>
<dbReference type="GO" id="GO:0020037">
    <property type="term" value="F:heme binding"/>
    <property type="evidence" value="ECO:0007669"/>
    <property type="project" value="InterPro"/>
</dbReference>
<feature type="transmembrane region" description="Helical" evidence="8">
    <location>
        <begin position="86"/>
        <end position="104"/>
    </location>
</feature>
<feature type="domain" description="Cytochrome c assembly protein" evidence="9">
    <location>
        <begin position="3"/>
        <end position="142"/>
    </location>
</feature>
<dbReference type="PRINTS" id="PR01386">
    <property type="entry name" value="CCMCBIOGNSIS"/>
</dbReference>
<proteinExistence type="inferred from homology"/>
<comment type="similarity">
    <text evidence="2">Belongs to the CcmC/CycZ/HelC family.</text>
</comment>
<dbReference type="Pfam" id="PF01578">
    <property type="entry name" value="Cytochrom_C_asm"/>
    <property type="match status" value="1"/>
</dbReference>
<dbReference type="GO" id="GO:0015232">
    <property type="term" value="F:heme transmembrane transporter activity"/>
    <property type="evidence" value="ECO:0007669"/>
    <property type="project" value="InterPro"/>
</dbReference>
<protein>
    <submittedName>
        <fullName evidence="10">Cytochrome c biosynthesis ccmC-like mitochondrial protein</fullName>
    </submittedName>
</protein>
<feature type="coiled-coil region" evidence="7">
    <location>
        <begin position="179"/>
        <end position="206"/>
    </location>
</feature>
<evidence type="ECO:0000256" key="1">
    <source>
        <dbReference type="ARBA" id="ARBA00004141"/>
    </source>
</evidence>
<keyword evidence="6 8" id="KW-0472">Membrane</keyword>
<evidence type="ECO:0000256" key="5">
    <source>
        <dbReference type="ARBA" id="ARBA00022989"/>
    </source>
</evidence>
<organism evidence="10 11">
    <name type="scientific">Geodia barretti</name>
    <name type="common">Barrett's horny sponge</name>
    <dbReference type="NCBI Taxonomy" id="519541"/>
    <lineage>
        <taxon>Eukaryota</taxon>
        <taxon>Metazoa</taxon>
        <taxon>Porifera</taxon>
        <taxon>Demospongiae</taxon>
        <taxon>Heteroscleromorpha</taxon>
        <taxon>Tetractinellida</taxon>
        <taxon>Astrophorina</taxon>
        <taxon>Geodiidae</taxon>
        <taxon>Geodia</taxon>
    </lineage>
</organism>
<keyword evidence="3 8" id="KW-0812">Transmembrane</keyword>
<feature type="transmembrane region" description="Helical" evidence="8">
    <location>
        <begin position="160"/>
        <end position="181"/>
    </location>
</feature>
<comment type="subcellular location">
    <subcellularLocation>
        <location evidence="1">Membrane</location>
        <topology evidence="1">Multi-pass membrane protein</topology>
    </subcellularLocation>
</comment>
<dbReference type="EMBL" id="CASHTH010001639">
    <property type="protein sequence ID" value="CAI8017530.1"/>
    <property type="molecule type" value="Genomic_DNA"/>
</dbReference>
<dbReference type="GO" id="GO:0017004">
    <property type="term" value="P:cytochrome complex assembly"/>
    <property type="evidence" value="ECO:0007669"/>
    <property type="project" value="UniProtKB-KW"/>
</dbReference>
<dbReference type="PANTHER" id="PTHR30071">
    <property type="entry name" value="HEME EXPORTER PROTEIN C"/>
    <property type="match status" value="1"/>
</dbReference>
<feature type="transmembrane region" description="Helical" evidence="8">
    <location>
        <begin position="54"/>
        <end position="74"/>
    </location>
</feature>
<sequence>MVAPTDLVLGHIQRIFYIHVPISLLSFIGFFVCAVAGIGYLIRRTDRWDRLAHSAAEVGVVFVTLALVTGVIWARPVWGVWWTWEPRLTTTLILWLIYVAYLMIRHYAPTPQQGRSWAAVVGIIGFVDVPIVYYSVQWWRSIHPVQVIGPESADDALEPIMARILIFSFVAILALFVYLVMERMALRQAEDRLSELRLQNSDLQFDDPVVTTGNLIPINTPGDTT</sequence>
<dbReference type="GO" id="GO:0005886">
    <property type="term" value="C:plasma membrane"/>
    <property type="evidence" value="ECO:0007669"/>
    <property type="project" value="TreeGrafter"/>
</dbReference>
<comment type="caution">
    <text evidence="10">The sequence shown here is derived from an EMBL/GenBank/DDBJ whole genome shotgun (WGS) entry which is preliminary data.</text>
</comment>